<comment type="cofactor">
    <cofactor evidence="1">
        <name>FAD</name>
        <dbReference type="ChEBI" id="CHEBI:57692"/>
    </cofactor>
</comment>
<gene>
    <name evidence="8" type="ORF">O3W52_12095</name>
</gene>
<evidence type="ECO:0000313" key="8">
    <source>
        <dbReference type="EMBL" id="MCZ4090784.1"/>
    </source>
</evidence>
<evidence type="ECO:0000259" key="7">
    <source>
        <dbReference type="PROSITE" id="PS00624"/>
    </source>
</evidence>
<dbReference type="Proteomes" id="UP001079430">
    <property type="component" value="Unassembled WGS sequence"/>
</dbReference>
<comment type="caution">
    <text evidence="8">The sequence shown here is derived from an EMBL/GenBank/DDBJ whole genome shotgun (WGS) entry which is preliminary data.</text>
</comment>
<comment type="similarity">
    <text evidence="2 5">Belongs to the GMC oxidoreductase family.</text>
</comment>
<dbReference type="EMBL" id="JAPVOI010000004">
    <property type="protein sequence ID" value="MCZ4090784.1"/>
    <property type="molecule type" value="Genomic_DNA"/>
</dbReference>
<dbReference type="InterPro" id="IPR036188">
    <property type="entry name" value="FAD/NAD-bd_sf"/>
</dbReference>
<organism evidence="8 9">
    <name type="scientific">Sinorhizobium psoraleae</name>
    <dbReference type="NCBI Taxonomy" id="520838"/>
    <lineage>
        <taxon>Bacteria</taxon>
        <taxon>Pseudomonadati</taxon>
        <taxon>Pseudomonadota</taxon>
        <taxon>Alphaproteobacteria</taxon>
        <taxon>Hyphomicrobiales</taxon>
        <taxon>Rhizobiaceae</taxon>
        <taxon>Sinorhizobium/Ensifer group</taxon>
        <taxon>Sinorhizobium</taxon>
    </lineage>
</organism>
<dbReference type="InterPro" id="IPR007867">
    <property type="entry name" value="GMC_OxRtase_C"/>
</dbReference>
<keyword evidence="9" id="KW-1185">Reference proteome</keyword>
<dbReference type="NCBIfam" id="NF002550">
    <property type="entry name" value="PRK02106.1"/>
    <property type="match status" value="1"/>
</dbReference>
<evidence type="ECO:0000256" key="3">
    <source>
        <dbReference type="ARBA" id="ARBA00022630"/>
    </source>
</evidence>
<dbReference type="Pfam" id="PF05199">
    <property type="entry name" value="GMC_oxred_C"/>
    <property type="match status" value="1"/>
</dbReference>
<evidence type="ECO:0000259" key="6">
    <source>
        <dbReference type="PROSITE" id="PS00623"/>
    </source>
</evidence>
<dbReference type="GO" id="GO:0008812">
    <property type="term" value="F:choline dehydrogenase activity"/>
    <property type="evidence" value="ECO:0007669"/>
    <property type="project" value="UniProtKB-EC"/>
</dbReference>
<dbReference type="PIRSF" id="PIRSF000137">
    <property type="entry name" value="Alcohol_oxidase"/>
    <property type="match status" value="1"/>
</dbReference>
<keyword evidence="4 5" id="KW-0274">FAD</keyword>
<dbReference type="PROSITE" id="PS00624">
    <property type="entry name" value="GMC_OXRED_2"/>
    <property type="match status" value="1"/>
</dbReference>
<sequence>MQEFGTFDFIIIGAGSAGCVLANRLSADPQTRVLLLESGGPDRDPWIHVPAGFYRNIYNPRISRTFETEPEPMLKGRRLPWPRGRVLGGTSSINGLIYIRGQHEDFDQWRQMGNVGWSYRDVLPYFKRAEDQQHGASAYHGSGGPLAVSDLRAPHELHDAFLAGCLEAGYPANPDFNGEKQEGAGTYQLTIRNRRRCSAAVAYLKPAMKRSNLKVVTRAPVDRIVFEGKRAVGVAFRLDGQPFTASVRREIVLSGGAVNSPQVLQLSGIGNPDHLRALGIPIVHGLTGVGENLQDHMGIRTVYRVRNRNTLNEISRSLPLKIATGLRYLVKGEGALMMGAGPLGLFAKTRPELETPDVQFHFLAGSSAKAGGAMHDYPGCTLVTSPCRPESRGRIRIRSANPDEAPLIQANYLSTPGDRRVAVDGVRIARRIFETTAMQRVVQDEMLPGPDCKTNDDIFAYIQETAGSSFHPTSTCAMGTSPDSVVDPALKVHGIDGLRVADASVMPLLVSGNTNAASIMIGEKASDLVLGRAS</sequence>
<dbReference type="SUPFAM" id="SSF51905">
    <property type="entry name" value="FAD/NAD(P)-binding domain"/>
    <property type="match status" value="1"/>
</dbReference>
<feature type="domain" description="Glucose-methanol-choline oxidoreductase N-terminal" evidence="7">
    <location>
        <begin position="256"/>
        <end position="270"/>
    </location>
</feature>
<evidence type="ECO:0000256" key="4">
    <source>
        <dbReference type="ARBA" id="ARBA00022827"/>
    </source>
</evidence>
<evidence type="ECO:0000256" key="5">
    <source>
        <dbReference type="RuleBase" id="RU003968"/>
    </source>
</evidence>
<dbReference type="InterPro" id="IPR000172">
    <property type="entry name" value="GMC_OxRdtase_N"/>
</dbReference>
<proteinExistence type="inferred from homology"/>
<evidence type="ECO:0000256" key="2">
    <source>
        <dbReference type="ARBA" id="ARBA00010790"/>
    </source>
</evidence>
<dbReference type="PROSITE" id="PS00623">
    <property type="entry name" value="GMC_OXRED_1"/>
    <property type="match status" value="1"/>
</dbReference>
<dbReference type="PANTHER" id="PTHR11552">
    <property type="entry name" value="GLUCOSE-METHANOL-CHOLINE GMC OXIDOREDUCTASE"/>
    <property type="match status" value="1"/>
</dbReference>
<dbReference type="InterPro" id="IPR012132">
    <property type="entry name" value="GMC_OxRdtase"/>
</dbReference>
<evidence type="ECO:0000313" key="9">
    <source>
        <dbReference type="Proteomes" id="UP001079430"/>
    </source>
</evidence>
<dbReference type="RefSeq" id="WP_269279543.1">
    <property type="nucleotide sequence ID" value="NZ_JAPVOI010000004.1"/>
</dbReference>
<dbReference type="Gene3D" id="3.30.560.10">
    <property type="entry name" value="Glucose Oxidase, domain 3"/>
    <property type="match status" value="1"/>
</dbReference>
<dbReference type="EC" id="1.1.99.1" evidence="8"/>
<dbReference type="Gene3D" id="3.50.50.60">
    <property type="entry name" value="FAD/NAD(P)-binding domain"/>
    <property type="match status" value="1"/>
</dbReference>
<keyword evidence="3 5" id="KW-0285">Flavoprotein</keyword>
<accession>A0ABT4KFM9</accession>
<feature type="domain" description="Glucose-methanol-choline oxidoreductase N-terminal" evidence="6">
    <location>
        <begin position="84"/>
        <end position="107"/>
    </location>
</feature>
<dbReference type="Pfam" id="PF00732">
    <property type="entry name" value="GMC_oxred_N"/>
    <property type="match status" value="1"/>
</dbReference>
<name>A0ABT4KFM9_9HYPH</name>
<reference evidence="8" key="1">
    <citation type="submission" date="2022-10" db="EMBL/GenBank/DDBJ databases">
        <title>Whole genome sequencing of three plant growth promoting bacteria isolated from Vachellia tortilis subsp. raddiana in Morocco.</title>
        <authorList>
            <person name="Hnini M."/>
            <person name="Zouagui R."/>
            <person name="Zouagui H."/>
            <person name="Chemao Elfihri M.-W."/>
            <person name="Ibrahimi A."/>
            <person name="Sbabou L."/>
            <person name="Aurag J."/>
        </authorList>
    </citation>
    <scope>NUCLEOTIDE SEQUENCE</scope>
    <source>
        <strain evidence="8">LMR678</strain>
    </source>
</reference>
<dbReference type="PANTHER" id="PTHR11552:SF147">
    <property type="entry name" value="CHOLINE DEHYDROGENASE, MITOCHONDRIAL"/>
    <property type="match status" value="1"/>
</dbReference>
<protein>
    <submittedName>
        <fullName evidence="8">Choline dehydrogenase</fullName>
        <ecNumber evidence="8">1.1.99.1</ecNumber>
    </submittedName>
</protein>
<keyword evidence="8" id="KW-0560">Oxidoreductase</keyword>
<evidence type="ECO:0000256" key="1">
    <source>
        <dbReference type="ARBA" id="ARBA00001974"/>
    </source>
</evidence>
<dbReference type="SUPFAM" id="SSF54373">
    <property type="entry name" value="FAD-linked reductases, C-terminal domain"/>
    <property type="match status" value="1"/>
</dbReference>